<dbReference type="Proteomes" id="UP000683000">
    <property type="component" value="Unassembled WGS sequence"/>
</dbReference>
<accession>A0A8I2YMG7</accession>
<proteinExistence type="predicted"/>
<dbReference type="OrthoDB" id="4161428at2759"/>
<protein>
    <recommendedName>
        <fullName evidence="3">JmjC domain-containing protein</fullName>
    </recommendedName>
</protein>
<sequence>MSMHLEIPPISTQPRHRRTWGQVSSNALTVTWTSGQRTVLPYLEGRDKRRKRINLLQPEAEYVKDMTALPECRVSSDFVQLLDGNLPKSALLKAAREVLSLNKAVVIRGLLDVTGFELSMDGLMDEFNTLPTRLVGIHDMRERSKKFNNPHVNTTVESLIKDINNPKVMWVVLNFPLPQLGAPNPLEKLDDGLCLGWAQTQNIFSVDDQLLTGDVWTVRSWGLVHHAGILTYEHHDAEGALTWAANMAGEKDWMLVSFKESPTREEMAERVKRLTNPSNWLHEFTNLVEALMLHLRPSDAIIMPPGQIHGVFTPVASVCQGGHFFNLDAMHLTELSRFVDASKLYRRSLICLCGMVCYHGKYTAQGEEEQQSPCLVLTKQIAMGTLDHFGLYTPEDYDNFFSDPSQDLFDRGEELDDTIYSFLAGFRVLCKKV</sequence>
<dbReference type="EMBL" id="JAGFBS010000017">
    <property type="protein sequence ID" value="KAG6374579.1"/>
    <property type="molecule type" value="Genomic_DNA"/>
</dbReference>
<organism evidence="1 2">
    <name type="scientific">Boletus reticuloceps</name>
    <dbReference type="NCBI Taxonomy" id="495285"/>
    <lineage>
        <taxon>Eukaryota</taxon>
        <taxon>Fungi</taxon>
        <taxon>Dikarya</taxon>
        <taxon>Basidiomycota</taxon>
        <taxon>Agaricomycotina</taxon>
        <taxon>Agaricomycetes</taxon>
        <taxon>Agaricomycetidae</taxon>
        <taxon>Boletales</taxon>
        <taxon>Boletineae</taxon>
        <taxon>Boletaceae</taxon>
        <taxon>Boletoideae</taxon>
        <taxon>Boletus</taxon>
    </lineage>
</organism>
<comment type="caution">
    <text evidence="1">The sequence shown here is derived from an EMBL/GenBank/DDBJ whole genome shotgun (WGS) entry which is preliminary data.</text>
</comment>
<gene>
    <name evidence="1" type="ORF">JVT61DRAFT_3933</name>
</gene>
<dbReference type="AlphaFoldDB" id="A0A8I2YMG7"/>
<name>A0A8I2YMG7_9AGAM</name>
<dbReference type="SUPFAM" id="SSF51197">
    <property type="entry name" value="Clavaminate synthase-like"/>
    <property type="match status" value="1"/>
</dbReference>
<evidence type="ECO:0000313" key="1">
    <source>
        <dbReference type="EMBL" id="KAG6374579.1"/>
    </source>
</evidence>
<dbReference type="Gene3D" id="2.60.120.650">
    <property type="entry name" value="Cupin"/>
    <property type="match status" value="1"/>
</dbReference>
<evidence type="ECO:0000313" key="2">
    <source>
        <dbReference type="Proteomes" id="UP000683000"/>
    </source>
</evidence>
<keyword evidence="2" id="KW-1185">Reference proteome</keyword>
<reference evidence="1" key="1">
    <citation type="submission" date="2021-03" db="EMBL/GenBank/DDBJ databases">
        <title>Evolutionary innovations through gain and loss of genes in the ectomycorrhizal Boletales.</title>
        <authorList>
            <person name="Wu G."/>
            <person name="Miyauchi S."/>
            <person name="Morin E."/>
            <person name="Yang Z.-L."/>
            <person name="Xu J."/>
            <person name="Martin F.M."/>
        </authorList>
    </citation>
    <scope>NUCLEOTIDE SEQUENCE</scope>
    <source>
        <strain evidence="1">BR01</strain>
    </source>
</reference>
<evidence type="ECO:0008006" key="3">
    <source>
        <dbReference type="Google" id="ProtNLM"/>
    </source>
</evidence>